<gene>
    <name evidence="1" type="ORF">SPELUC_LOCUS16542</name>
</gene>
<feature type="non-terminal residue" evidence="1">
    <location>
        <position position="1"/>
    </location>
</feature>
<proteinExistence type="predicted"/>
<accession>A0ACA9R950</accession>
<dbReference type="Proteomes" id="UP000789366">
    <property type="component" value="Unassembled WGS sequence"/>
</dbReference>
<name>A0ACA9R950_9GLOM</name>
<evidence type="ECO:0000313" key="2">
    <source>
        <dbReference type="Proteomes" id="UP000789366"/>
    </source>
</evidence>
<evidence type="ECO:0000313" key="1">
    <source>
        <dbReference type="EMBL" id="CAG8782722.1"/>
    </source>
</evidence>
<reference evidence="1" key="1">
    <citation type="submission" date="2021-06" db="EMBL/GenBank/DDBJ databases">
        <authorList>
            <person name="Kallberg Y."/>
            <person name="Tangrot J."/>
            <person name="Rosling A."/>
        </authorList>
    </citation>
    <scope>NUCLEOTIDE SEQUENCE</scope>
    <source>
        <strain evidence="1">28 12/20/2015</strain>
    </source>
</reference>
<sequence length="118" mass="13891">SGELLFNYDNSVYNHVSILKEFFIGLKNEGVLPAFVFLDKDSKKITAIKEISWYNETDWCLFARAAYPKTIPIARTIMITESYWCVLKYNYKYYSNQPHLDHLTEIIIKELIPNMINT</sequence>
<organism evidence="1 2">
    <name type="scientific">Cetraspora pellucida</name>
    <dbReference type="NCBI Taxonomy" id="1433469"/>
    <lineage>
        <taxon>Eukaryota</taxon>
        <taxon>Fungi</taxon>
        <taxon>Fungi incertae sedis</taxon>
        <taxon>Mucoromycota</taxon>
        <taxon>Glomeromycotina</taxon>
        <taxon>Glomeromycetes</taxon>
        <taxon>Diversisporales</taxon>
        <taxon>Gigasporaceae</taxon>
        <taxon>Cetraspora</taxon>
    </lineage>
</organism>
<comment type="caution">
    <text evidence="1">The sequence shown here is derived from an EMBL/GenBank/DDBJ whole genome shotgun (WGS) entry which is preliminary data.</text>
</comment>
<dbReference type="EMBL" id="CAJVPW010061924">
    <property type="protein sequence ID" value="CAG8782722.1"/>
    <property type="molecule type" value="Genomic_DNA"/>
</dbReference>
<keyword evidence="2" id="KW-1185">Reference proteome</keyword>
<protein>
    <submittedName>
        <fullName evidence="1">15720_t:CDS:1</fullName>
    </submittedName>
</protein>